<dbReference type="PROSITE" id="PS50893">
    <property type="entry name" value="ABC_TRANSPORTER_2"/>
    <property type="match status" value="1"/>
</dbReference>
<dbReference type="PROSITE" id="PS50929">
    <property type="entry name" value="ABC_TM1F"/>
    <property type="match status" value="1"/>
</dbReference>
<dbReference type="InterPro" id="IPR036640">
    <property type="entry name" value="ABC1_TM_sf"/>
</dbReference>
<keyword evidence="4" id="KW-0547">Nucleotide-binding</keyword>
<name>A0A9P8ASS3_9AGAR</name>
<feature type="compositionally biased region" description="Polar residues" evidence="10">
    <location>
        <begin position="967"/>
        <end position="983"/>
    </location>
</feature>
<dbReference type="AlphaFoldDB" id="A0A9P8ASS3"/>
<dbReference type="InterPro" id="IPR003439">
    <property type="entry name" value="ABC_transporter-like_ATP-bd"/>
</dbReference>
<dbReference type="InterPro" id="IPR003593">
    <property type="entry name" value="AAA+_ATPase"/>
</dbReference>
<evidence type="ECO:0000256" key="2">
    <source>
        <dbReference type="ARBA" id="ARBA00022448"/>
    </source>
</evidence>
<feature type="transmembrane region" description="Helical" evidence="11">
    <location>
        <begin position="102"/>
        <end position="120"/>
    </location>
</feature>
<protein>
    <recommendedName>
        <fullName evidence="16">Mitochondrial half-size ABC transporter</fullName>
    </recommendedName>
</protein>
<feature type="transmembrane region" description="Helical" evidence="11">
    <location>
        <begin position="456"/>
        <end position="475"/>
    </location>
</feature>
<feature type="transmembrane region" description="Helical" evidence="11">
    <location>
        <begin position="312"/>
        <end position="335"/>
    </location>
</feature>
<feature type="compositionally biased region" description="Polar residues" evidence="10">
    <location>
        <begin position="1014"/>
        <end position="1024"/>
    </location>
</feature>
<dbReference type="InterPro" id="IPR039421">
    <property type="entry name" value="Type_1_exporter"/>
</dbReference>
<feature type="region of interest" description="Disordered" evidence="10">
    <location>
        <begin position="931"/>
        <end position="1120"/>
    </location>
</feature>
<dbReference type="Proteomes" id="UP000812287">
    <property type="component" value="Unassembled WGS sequence"/>
</dbReference>
<comment type="similarity">
    <text evidence="9">Belongs to the ABC transporter superfamily. ABCB family. Heavy Metal importer (TC 3.A.1.210) subfamily.</text>
</comment>
<keyword evidence="3 11" id="KW-0812">Transmembrane</keyword>
<keyword evidence="2" id="KW-0813">Transport</keyword>
<dbReference type="GeneID" id="66102048"/>
<dbReference type="InterPro" id="IPR011527">
    <property type="entry name" value="ABC1_TM_dom"/>
</dbReference>
<evidence type="ECO:0000256" key="1">
    <source>
        <dbReference type="ARBA" id="ARBA00004141"/>
    </source>
</evidence>
<dbReference type="RefSeq" id="XP_043039965.1">
    <property type="nucleotide sequence ID" value="XM_043179754.1"/>
</dbReference>
<evidence type="ECO:0000256" key="7">
    <source>
        <dbReference type="ARBA" id="ARBA00022989"/>
    </source>
</evidence>
<evidence type="ECO:0000313" key="14">
    <source>
        <dbReference type="EMBL" id="KAG7446465.1"/>
    </source>
</evidence>
<evidence type="ECO:0000256" key="6">
    <source>
        <dbReference type="ARBA" id="ARBA00022840"/>
    </source>
</evidence>
<feature type="compositionally biased region" description="Polar residues" evidence="10">
    <location>
        <begin position="1050"/>
        <end position="1061"/>
    </location>
</feature>
<dbReference type="GO" id="GO:0140359">
    <property type="term" value="F:ABC-type transporter activity"/>
    <property type="evidence" value="ECO:0007669"/>
    <property type="project" value="InterPro"/>
</dbReference>
<dbReference type="OrthoDB" id="6500128at2759"/>
<dbReference type="CDD" id="cd18583">
    <property type="entry name" value="ABC_6TM_HMT1"/>
    <property type="match status" value="1"/>
</dbReference>
<evidence type="ECO:0008006" key="16">
    <source>
        <dbReference type="Google" id="ProtNLM"/>
    </source>
</evidence>
<dbReference type="SUPFAM" id="SSF90123">
    <property type="entry name" value="ABC transporter transmembrane region"/>
    <property type="match status" value="1"/>
</dbReference>
<evidence type="ECO:0000256" key="8">
    <source>
        <dbReference type="ARBA" id="ARBA00023136"/>
    </source>
</evidence>
<reference evidence="14" key="1">
    <citation type="submission" date="2020-11" db="EMBL/GenBank/DDBJ databases">
        <title>Adaptations for nitrogen fixation in a non-lichenized fungal sporocarp promotes dispersal by wood-feeding termites.</title>
        <authorList>
            <consortium name="DOE Joint Genome Institute"/>
            <person name="Koch R.A."/>
            <person name="Yoon G."/>
            <person name="Arayal U."/>
            <person name="Lail K."/>
            <person name="Amirebrahimi M."/>
            <person name="Labutti K."/>
            <person name="Lipzen A."/>
            <person name="Riley R."/>
            <person name="Barry K."/>
            <person name="Henrissat B."/>
            <person name="Grigoriev I.V."/>
            <person name="Herr J.R."/>
            <person name="Aime M.C."/>
        </authorList>
    </citation>
    <scope>NUCLEOTIDE SEQUENCE</scope>
    <source>
        <strain evidence="14">MCA 3950</strain>
    </source>
</reference>
<dbReference type="PANTHER" id="PTHR24221:SF648">
    <property type="entry name" value="ABC-TYPE TRANSPORTER ATR1"/>
    <property type="match status" value="1"/>
</dbReference>
<sequence>MAVVDASFQHSPQNILIFLLRVLSPGLVLLCSLSLFLLRPYAPSSLSSLPITSVVVRSELPRRSTILLFLTLTSLTYLADGLAFTIFAVVTKHWTRDTGIEFNAVLGLVAFSGLAALGAWKDVQGVDVWFRKRVKASVAAALILDILLAIFLALNLSKKDSSSSLPLRVILQIIFPILRIIFLLPLLGSLLSPRIIFTPVEAGNGLDETAATESSFLLPPGANANPSTGLLAVPGLAAGESGESAKYGTFRPSRSIFQRSNPTTRAPTPSPSHKGADKKPEVSYDPSWSEIGRRLKRLTPYLWPSKSRTLQVLALVCVAILVVGRVVNVAMPFALGELVSILEDRSSDRSPWPVLFLYVALRFLQGSGGLAAIRDSFWAPVMQYSDREMSQLSFDHLLNLSFAWHTRRKTGEILRVLDRGAAINHTLELILFNIVPTFVDIVIALVVFVVKFDWTLAVTIFMVIFAYVSASVVLTQWRTKIRRKMNERDIITRGIHTDCLLNYETVKYFCGEEHEAARYRNALREYQTLEYTVMISLNILNLVQNFIITVGLLVGSLIVAWSVANGQASASDFVIFVTYLGQLYAPLNQLGYIYRSVNQSLVDTEKLLKLLNEPTEINDKLNAPDLIVQDGEIEFDNVSFSYNDRTTALRGVSFKVPKGSSVALVGESGSGKSTILRLLYRFYDLQEGQGRILIDGKDIRDVTQKSLRQAIGVVPQDSVLFNTTIGYNIGYGKFGATPEEIEVAAKSAQMHDRIMSFPEGYDTIVGERGVRLSGGEKQRVAIARTLLKNPPILLLDEATSALDTSTEKDIQKALSNLITGRSSLSIAHRLSTISSADVILVLKDGQIIEQGSHKELLARDGIFASMWADQVSSTEDPAFSLGEMKQDVAPYSYSAEPSEHDDDDGPLEPAEAITIAPIVNEPIISVLKPHAKNPEQGEDSKAPIPPPQEPLESAAVSFPSSEVADTPATTDLPSPVTFPTSEPRSVALPAAEESVADSQLESPKSATPAPGVTFETSGAPSRSGTPDPETEPKRKRISSQNFQRLARRISITTRRQGSVSSMIPGLKKDNSPRVSVDEGAGSSRGEGSSRNESPTPSVSGDGDKNKKKKERKERKRRSLM</sequence>
<evidence type="ECO:0000256" key="5">
    <source>
        <dbReference type="ARBA" id="ARBA00022792"/>
    </source>
</evidence>
<feature type="compositionally biased region" description="Polar residues" evidence="10">
    <location>
        <begin position="255"/>
        <end position="267"/>
    </location>
</feature>
<feature type="domain" description="ABC transporter" evidence="12">
    <location>
        <begin position="633"/>
        <end position="869"/>
    </location>
</feature>
<feature type="compositionally biased region" description="Basic and acidic residues" evidence="10">
    <location>
        <begin position="932"/>
        <end position="941"/>
    </location>
</feature>
<dbReference type="Gene3D" id="1.20.1560.10">
    <property type="entry name" value="ABC transporter type 1, transmembrane domain"/>
    <property type="match status" value="1"/>
</dbReference>
<feature type="compositionally biased region" description="Low complexity" evidence="10">
    <location>
        <begin position="1078"/>
        <end position="1093"/>
    </location>
</feature>
<keyword evidence="5" id="KW-0999">Mitochondrion inner membrane</keyword>
<evidence type="ECO:0000313" key="15">
    <source>
        <dbReference type="Proteomes" id="UP000812287"/>
    </source>
</evidence>
<comment type="caution">
    <text evidence="14">The sequence shown here is derived from an EMBL/GenBank/DDBJ whole genome shotgun (WGS) entry which is preliminary data.</text>
</comment>
<feature type="transmembrane region" description="Helical" evidence="11">
    <location>
        <begin position="136"/>
        <end position="157"/>
    </location>
</feature>
<feature type="region of interest" description="Disordered" evidence="10">
    <location>
        <begin position="255"/>
        <end position="285"/>
    </location>
</feature>
<evidence type="ECO:0000256" key="3">
    <source>
        <dbReference type="ARBA" id="ARBA00022692"/>
    </source>
</evidence>
<feature type="compositionally biased region" description="Basic residues" evidence="10">
    <location>
        <begin position="1105"/>
        <end position="1120"/>
    </location>
</feature>
<dbReference type="PANTHER" id="PTHR24221">
    <property type="entry name" value="ATP-BINDING CASSETTE SUB-FAMILY B"/>
    <property type="match status" value="1"/>
</dbReference>
<keyword evidence="7 11" id="KW-1133">Transmembrane helix</keyword>
<dbReference type="GO" id="GO:0016020">
    <property type="term" value="C:membrane"/>
    <property type="evidence" value="ECO:0007669"/>
    <property type="project" value="UniProtKB-SubCell"/>
</dbReference>
<keyword evidence="15" id="KW-1185">Reference proteome</keyword>
<dbReference type="InterPro" id="IPR027417">
    <property type="entry name" value="P-loop_NTPase"/>
</dbReference>
<feature type="domain" description="ABC transmembrane type-1" evidence="13">
    <location>
        <begin position="315"/>
        <end position="599"/>
    </location>
</feature>
<evidence type="ECO:0000256" key="9">
    <source>
        <dbReference type="ARBA" id="ARBA00024363"/>
    </source>
</evidence>
<keyword evidence="6" id="KW-0067">ATP-binding</keyword>
<dbReference type="Gene3D" id="3.40.50.300">
    <property type="entry name" value="P-loop containing nucleotide triphosphate hydrolases"/>
    <property type="match status" value="1"/>
</dbReference>
<dbReference type="FunFam" id="3.40.50.300:FF:000186">
    <property type="entry name" value="ATP-binding cassette sub-family B member 7, mitochondrial"/>
    <property type="match status" value="1"/>
</dbReference>
<dbReference type="CDD" id="cd03253">
    <property type="entry name" value="ABCC_ATM1_transporter"/>
    <property type="match status" value="1"/>
</dbReference>
<dbReference type="GO" id="GO:0005524">
    <property type="term" value="F:ATP binding"/>
    <property type="evidence" value="ECO:0007669"/>
    <property type="project" value="UniProtKB-KW"/>
</dbReference>
<evidence type="ECO:0000256" key="4">
    <source>
        <dbReference type="ARBA" id="ARBA00022741"/>
    </source>
</evidence>
<evidence type="ECO:0000256" key="10">
    <source>
        <dbReference type="SAM" id="MobiDB-lite"/>
    </source>
</evidence>
<dbReference type="GO" id="GO:0000041">
    <property type="term" value="P:transition metal ion transport"/>
    <property type="evidence" value="ECO:0007669"/>
    <property type="project" value="UniProtKB-ARBA"/>
</dbReference>
<proteinExistence type="inferred from homology"/>
<evidence type="ECO:0000259" key="13">
    <source>
        <dbReference type="PROSITE" id="PS50929"/>
    </source>
</evidence>
<feature type="transmembrane region" description="Helical" evidence="11">
    <location>
        <begin position="15"/>
        <end position="38"/>
    </location>
</feature>
<evidence type="ECO:0000259" key="12">
    <source>
        <dbReference type="PROSITE" id="PS50893"/>
    </source>
</evidence>
<dbReference type="PROSITE" id="PS00211">
    <property type="entry name" value="ABC_TRANSPORTER_1"/>
    <property type="match status" value="1"/>
</dbReference>
<feature type="transmembrane region" description="Helical" evidence="11">
    <location>
        <begin position="429"/>
        <end position="450"/>
    </location>
</feature>
<dbReference type="SMART" id="SM00382">
    <property type="entry name" value="AAA"/>
    <property type="match status" value="1"/>
</dbReference>
<feature type="transmembrane region" description="Helical" evidence="11">
    <location>
        <begin position="169"/>
        <end position="187"/>
    </location>
</feature>
<keyword evidence="8 11" id="KW-0472">Membrane</keyword>
<feature type="transmembrane region" description="Helical" evidence="11">
    <location>
        <begin position="66"/>
        <end position="90"/>
    </location>
</feature>
<dbReference type="EMBL" id="MU250534">
    <property type="protein sequence ID" value="KAG7446465.1"/>
    <property type="molecule type" value="Genomic_DNA"/>
</dbReference>
<accession>A0A9P8ASS3</accession>
<feature type="compositionally biased region" description="Polar residues" evidence="10">
    <location>
        <begin position="996"/>
        <end position="1005"/>
    </location>
</feature>
<dbReference type="SUPFAM" id="SSF52540">
    <property type="entry name" value="P-loop containing nucleoside triphosphate hydrolases"/>
    <property type="match status" value="1"/>
</dbReference>
<dbReference type="InterPro" id="IPR017871">
    <property type="entry name" value="ABC_transporter-like_CS"/>
</dbReference>
<gene>
    <name evidence="14" type="ORF">BT62DRAFT_119844</name>
</gene>
<evidence type="ECO:0000256" key="11">
    <source>
        <dbReference type="SAM" id="Phobius"/>
    </source>
</evidence>
<feature type="transmembrane region" description="Helical" evidence="11">
    <location>
        <begin position="355"/>
        <end position="373"/>
    </location>
</feature>
<dbReference type="Pfam" id="PF00005">
    <property type="entry name" value="ABC_tran"/>
    <property type="match status" value="1"/>
</dbReference>
<organism evidence="14 15">
    <name type="scientific">Guyanagaster necrorhizus</name>
    <dbReference type="NCBI Taxonomy" id="856835"/>
    <lineage>
        <taxon>Eukaryota</taxon>
        <taxon>Fungi</taxon>
        <taxon>Dikarya</taxon>
        <taxon>Basidiomycota</taxon>
        <taxon>Agaricomycotina</taxon>
        <taxon>Agaricomycetes</taxon>
        <taxon>Agaricomycetidae</taxon>
        <taxon>Agaricales</taxon>
        <taxon>Marasmiineae</taxon>
        <taxon>Physalacriaceae</taxon>
        <taxon>Guyanagaster</taxon>
    </lineage>
</organism>
<feature type="transmembrane region" description="Helical" evidence="11">
    <location>
        <begin position="542"/>
        <end position="564"/>
    </location>
</feature>
<dbReference type="GO" id="GO:0016887">
    <property type="term" value="F:ATP hydrolysis activity"/>
    <property type="evidence" value="ECO:0007669"/>
    <property type="project" value="InterPro"/>
</dbReference>
<keyword evidence="5" id="KW-0496">Mitochondrion</keyword>
<dbReference type="Pfam" id="PF00664">
    <property type="entry name" value="ABC_membrane"/>
    <property type="match status" value="1"/>
</dbReference>
<comment type="subcellular location">
    <subcellularLocation>
        <location evidence="1">Membrane</location>
        <topology evidence="1">Multi-pass membrane protein</topology>
    </subcellularLocation>
</comment>